<dbReference type="RefSeq" id="WP_224828961.1">
    <property type="nucleotide sequence ID" value="NZ_JAIVEF010000016.1"/>
</dbReference>
<protein>
    <submittedName>
        <fullName evidence="1">Uncharacterized protein</fullName>
    </submittedName>
</protein>
<dbReference type="InterPro" id="IPR035959">
    <property type="entry name" value="RutC-like_sf"/>
</dbReference>
<comment type="caution">
    <text evidence="1">The sequence shown here is derived from an EMBL/GenBank/DDBJ whole genome shotgun (WGS) entry which is preliminary data.</text>
</comment>
<dbReference type="SUPFAM" id="SSF55298">
    <property type="entry name" value="YjgF-like"/>
    <property type="match status" value="1"/>
</dbReference>
<organism evidence="1 2">
    <name type="scientific">Saliphagus infecundisoli</name>
    <dbReference type="NCBI Taxonomy" id="1849069"/>
    <lineage>
        <taxon>Archaea</taxon>
        <taxon>Methanobacteriati</taxon>
        <taxon>Methanobacteriota</taxon>
        <taxon>Stenosarchaea group</taxon>
        <taxon>Halobacteria</taxon>
        <taxon>Halobacteriales</taxon>
        <taxon>Natrialbaceae</taxon>
        <taxon>Saliphagus</taxon>
    </lineage>
</organism>
<gene>
    <name evidence="1" type="ORF">ACFPFO_02795</name>
</gene>
<name>A0ABD5QAD7_9EURY</name>
<dbReference type="EMBL" id="JBHSJG010000007">
    <property type="protein sequence ID" value="MFC4986716.1"/>
    <property type="molecule type" value="Genomic_DNA"/>
</dbReference>
<sequence length="87" mass="9446">MAEISTNDKPLSIGPFSQGIRHGDRINAFVQGPVNPNSIKIASNRDDYDVITVVCAEFMSNLYPPRSAIETVPLQTDIEVVNSVAEA</sequence>
<keyword evidence="2" id="KW-1185">Reference proteome</keyword>
<evidence type="ECO:0000313" key="1">
    <source>
        <dbReference type="EMBL" id="MFC4986716.1"/>
    </source>
</evidence>
<dbReference type="AlphaFoldDB" id="A0ABD5QAD7"/>
<evidence type="ECO:0000313" key="2">
    <source>
        <dbReference type="Proteomes" id="UP001595925"/>
    </source>
</evidence>
<proteinExistence type="predicted"/>
<accession>A0ABD5QAD7</accession>
<reference evidence="1 2" key="1">
    <citation type="journal article" date="2019" name="Int. J. Syst. Evol. Microbiol.">
        <title>The Global Catalogue of Microorganisms (GCM) 10K type strain sequencing project: providing services to taxonomists for standard genome sequencing and annotation.</title>
        <authorList>
            <consortium name="The Broad Institute Genomics Platform"/>
            <consortium name="The Broad Institute Genome Sequencing Center for Infectious Disease"/>
            <person name="Wu L."/>
            <person name="Ma J."/>
        </authorList>
    </citation>
    <scope>NUCLEOTIDE SEQUENCE [LARGE SCALE GENOMIC DNA]</scope>
    <source>
        <strain evidence="1 2">CGMCC 1.15824</strain>
    </source>
</reference>
<dbReference type="Proteomes" id="UP001595925">
    <property type="component" value="Unassembled WGS sequence"/>
</dbReference>